<gene>
    <name evidence="1" type="ORF">BpHYR1_028822</name>
</gene>
<keyword evidence="2" id="KW-1185">Reference proteome</keyword>
<evidence type="ECO:0000313" key="1">
    <source>
        <dbReference type="EMBL" id="RNA33855.1"/>
    </source>
</evidence>
<sequence>MENEITKICAEARRTFKKCQHEKTSPTSPKPTLLRNTIQTSQLVRSKNFAKLNNLYIEFSISILCNDFNAALNQT</sequence>
<name>A0A3M7SDX4_BRAPC</name>
<organism evidence="1 2">
    <name type="scientific">Brachionus plicatilis</name>
    <name type="common">Marine rotifer</name>
    <name type="synonym">Brachionus muelleri</name>
    <dbReference type="NCBI Taxonomy" id="10195"/>
    <lineage>
        <taxon>Eukaryota</taxon>
        <taxon>Metazoa</taxon>
        <taxon>Spiralia</taxon>
        <taxon>Gnathifera</taxon>
        <taxon>Rotifera</taxon>
        <taxon>Eurotatoria</taxon>
        <taxon>Monogononta</taxon>
        <taxon>Pseudotrocha</taxon>
        <taxon>Ploima</taxon>
        <taxon>Brachionidae</taxon>
        <taxon>Brachionus</taxon>
    </lineage>
</organism>
<comment type="caution">
    <text evidence="1">The sequence shown here is derived from an EMBL/GenBank/DDBJ whole genome shotgun (WGS) entry which is preliminary data.</text>
</comment>
<accession>A0A3M7SDX4</accession>
<evidence type="ECO:0000313" key="2">
    <source>
        <dbReference type="Proteomes" id="UP000276133"/>
    </source>
</evidence>
<dbReference type="AlphaFoldDB" id="A0A3M7SDX4"/>
<reference evidence="1 2" key="1">
    <citation type="journal article" date="2018" name="Sci. Rep.">
        <title>Genomic signatures of local adaptation to the degree of environmental predictability in rotifers.</title>
        <authorList>
            <person name="Franch-Gras L."/>
            <person name="Hahn C."/>
            <person name="Garcia-Roger E.M."/>
            <person name="Carmona M.J."/>
            <person name="Serra M."/>
            <person name="Gomez A."/>
        </authorList>
    </citation>
    <scope>NUCLEOTIDE SEQUENCE [LARGE SCALE GENOMIC DNA]</scope>
    <source>
        <strain evidence="1">HYR1</strain>
    </source>
</reference>
<dbReference type="EMBL" id="REGN01001569">
    <property type="protein sequence ID" value="RNA33855.1"/>
    <property type="molecule type" value="Genomic_DNA"/>
</dbReference>
<proteinExistence type="predicted"/>
<protein>
    <submittedName>
        <fullName evidence="1">Uncharacterized protein</fullName>
    </submittedName>
</protein>
<dbReference type="Proteomes" id="UP000276133">
    <property type="component" value="Unassembled WGS sequence"/>
</dbReference>